<dbReference type="Proteomes" id="UP000492821">
    <property type="component" value="Unassembled WGS sequence"/>
</dbReference>
<keyword evidence="3" id="KW-1185">Reference proteome</keyword>
<dbReference type="GO" id="GO:0003779">
    <property type="term" value="F:actin binding"/>
    <property type="evidence" value="ECO:0007669"/>
    <property type="project" value="InterPro"/>
</dbReference>
<feature type="compositionally biased region" description="Low complexity" evidence="1">
    <location>
        <begin position="1211"/>
        <end position="1222"/>
    </location>
</feature>
<feature type="domain" description="Band 4.1 C-terminal" evidence="2">
    <location>
        <begin position="1444"/>
        <end position="1545"/>
    </location>
</feature>
<evidence type="ECO:0000313" key="4">
    <source>
        <dbReference type="WBParaSite" id="Pan_g4421.t1"/>
    </source>
</evidence>
<feature type="compositionally biased region" description="Basic and acidic residues" evidence="1">
    <location>
        <begin position="1166"/>
        <end position="1187"/>
    </location>
</feature>
<reference evidence="4" key="2">
    <citation type="submission" date="2020-10" db="UniProtKB">
        <authorList>
            <consortium name="WormBaseParasite"/>
        </authorList>
    </citation>
    <scope>IDENTIFICATION</scope>
</reference>
<sequence>MKPIERRPSHHESIVKAKTLHSLSKNYPVIGERFEGELAELPHQPEAKSVDLFDTISFVSSSEDSGVGGDTAAQRPKPKKTGLKCLWCGPSKSQRKPSEESLKAVNVNEQQVQRRNVIKKAETYALSEHYPVAEAYSGEVVSLNKAELAPEANLFDLIEFVPSSIKATTTSSTDNVQGGFRCIPCVGKTPRDLTDRQILFNQTAGYPAISEPYTGDVDVLTPNVEASSADLFDCVEFAPSDEVFAQSGYNKDTLKSKTSTLEKESGTVRRLRLFTKSRAKPDVFTTSGSYPEYFVYEGPVEDVKRTNDFETTPLRQSVDVYHSGKPFVMSKFTRERLPGIEEIGEPTGSYAVCEIREGETVPLHAFASLDTVPLAEHAKRPVVSQSEKIPSGKFKRKYSKTRNIADADADSSSQSSDELPKSSFKQKREEGEGFFTFFRNRIGTRPQKKTGFEGLMVPDDTNVRSTVLEGDLPSTSIHEHVHVYHHGYSNVHQTIDSGFEDGPNASETDVKRGGTLTWRQSGRFFDKFKRGTKRPSADEAEKPESVIEVKTPPIQTHYEHLEQTPYLGLYSSTERNVDMDPIPLSTAVEHIPIGHYPGHAPVPVEFVTPTQKSAAIEHQQPSTSAKSTFVKRFSRDSRQDRDPHYAYGLSSAKFEGDHSIVNKDSDTPEHPIGEYVTVYHCGKSDVPTTPVPAEFYEVSPERTVSTQYPNSTPTSEFESIAETNVTLERSPVAAYGQVVITDSDRTEAAMTSYSIENVYEDAITSTPRADELSAEPLREQTIVYHSGRSSSRDASERNALVADTSADRERRDLVHRLLALFRRNPRILEGYPEITAVCTYEGPLAEFTRSDDLDQHDLHSLANVYHSGFSDDKASKKARKNAEKQRRRALKKLKVNLNDYPHDDEPIDDAHVFNLYAIRDVPQSPAPATLPADTFYSRRSHPRHRFLRRFRRSRQPRASELAIALRDAPSRRDDYSTATFSMVISDKSLFTRGHWPVTDIDVDVVLTKQRHIDCEFETTVATKRAYDSAIAGGPALSRTSGSQESGAGSSANWCRVRQHPDGSWFAEVSATLSAVPQQKEESVDEAIEVARGAYVITEEPSFDYDVDLCSLVDIDDEVVSKPGEGKSSDCGLSSKFGDSLTRLSLASDDDDNIMFSAITRRLSEKLSKKNKKEEDKRRKKEEKEAAKRAKKDKKAVAAGATKKRTSGGGDADSVSSSSSSSDSDAEHEERHVVVSQAVAGPVEPLSRNQELGDLHGIPESRQITMAPQTAAVNHVDANSSGPYTPAKDKDGRVLREETVEQVYRISGSGKVPKFDPTDMSLQAAVDKCVRETDKVPRVQMVEANILVKENEPLPQALREGSAPHTTVHTWHETEAGPEKVTTEVDKYGNKVTRTVKTQHTKHTIQKQSYQTYAVDGNGTPVPEQQTVIETTEETSPLGSDAVARSPVVHTKTRTVAYEKGSQNEPAEPHGELVSSKTITTGNRTVEILTYKTEKDGVIETRVEHRVTIHSGSDIDHDAELAKALLEATEMSPDLLINRVEVEKSTQN</sequence>
<proteinExistence type="predicted"/>
<evidence type="ECO:0000313" key="3">
    <source>
        <dbReference type="Proteomes" id="UP000492821"/>
    </source>
</evidence>
<reference evidence="3" key="1">
    <citation type="journal article" date="2013" name="Genetics">
        <title>The draft genome and transcriptome of Panagrellus redivivus are shaped by the harsh demands of a free-living lifestyle.</title>
        <authorList>
            <person name="Srinivasan J."/>
            <person name="Dillman A.R."/>
            <person name="Macchietto M.G."/>
            <person name="Heikkinen L."/>
            <person name="Lakso M."/>
            <person name="Fracchia K.M."/>
            <person name="Antoshechkin I."/>
            <person name="Mortazavi A."/>
            <person name="Wong G."/>
            <person name="Sternberg P.W."/>
        </authorList>
    </citation>
    <scope>NUCLEOTIDE SEQUENCE [LARGE SCALE GENOMIC DNA]</scope>
    <source>
        <strain evidence="3">MT8872</strain>
    </source>
</reference>
<dbReference type="GO" id="GO:0005198">
    <property type="term" value="F:structural molecule activity"/>
    <property type="evidence" value="ECO:0007669"/>
    <property type="project" value="InterPro"/>
</dbReference>
<dbReference type="GO" id="GO:0005856">
    <property type="term" value="C:cytoskeleton"/>
    <property type="evidence" value="ECO:0007669"/>
    <property type="project" value="InterPro"/>
</dbReference>
<feature type="region of interest" description="Disordered" evidence="1">
    <location>
        <begin position="1166"/>
        <end position="1230"/>
    </location>
</feature>
<protein>
    <submittedName>
        <fullName evidence="4">4_1_CTD domain-containing protein</fullName>
    </submittedName>
</protein>
<evidence type="ECO:0000259" key="2">
    <source>
        <dbReference type="Pfam" id="PF05902"/>
    </source>
</evidence>
<feature type="region of interest" description="Disordered" evidence="1">
    <location>
        <begin position="61"/>
        <end position="80"/>
    </location>
</feature>
<name>A0A7E4VYJ6_PANRE</name>
<dbReference type="Pfam" id="PF05902">
    <property type="entry name" value="4_1_CTD"/>
    <property type="match status" value="1"/>
</dbReference>
<evidence type="ECO:0000256" key="1">
    <source>
        <dbReference type="SAM" id="MobiDB-lite"/>
    </source>
</evidence>
<dbReference type="InterPro" id="IPR008379">
    <property type="entry name" value="Band_4.1_C"/>
</dbReference>
<organism evidence="3 4">
    <name type="scientific">Panagrellus redivivus</name>
    <name type="common">Microworm</name>
    <dbReference type="NCBI Taxonomy" id="6233"/>
    <lineage>
        <taxon>Eukaryota</taxon>
        <taxon>Metazoa</taxon>
        <taxon>Ecdysozoa</taxon>
        <taxon>Nematoda</taxon>
        <taxon>Chromadorea</taxon>
        <taxon>Rhabditida</taxon>
        <taxon>Tylenchina</taxon>
        <taxon>Panagrolaimomorpha</taxon>
        <taxon>Panagrolaimoidea</taxon>
        <taxon>Panagrolaimidae</taxon>
        <taxon>Panagrellus</taxon>
    </lineage>
</organism>
<accession>A0A7E4VYJ6</accession>
<feature type="region of interest" description="Disordered" evidence="1">
    <location>
        <begin position="379"/>
        <end position="427"/>
    </location>
</feature>
<dbReference type="WBParaSite" id="Pan_g4421.t1">
    <property type="protein sequence ID" value="Pan_g4421.t1"/>
    <property type="gene ID" value="Pan_g4421"/>
</dbReference>